<evidence type="ECO:0000259" key="1">
    <source>
        <dbReference type="Pfam" id="PF07819"/>
    </source>
</evidence>
<dbReference type="GO" id="GO:0016788">
    <property type="term" value="F:hydrolase activity, acting on ester bonds"/>
    <property type="evidence" value="ECO:0007669"/>
    <property type="project" value="InterPro"/>
</dbReference>
<dbReference type="RefSeq" id="WP_092405837.1">
    <property type="nucleotide sequence ID" value="NZ_FOVF01000005.1"/>
</dbReference>
<protein>
    <submittedName>
        <fullName evidence="2">PGAP1-like protein</fullName>
    </submittedName>
</protein>
<dbReference type="AlphaFoldDB" id="A0A1I4WKU0"/>
<sequence>MLKSLPIRAADLRAYNRLAIDATLAVTDLLENMHHNISRLPGVFAAPTAEPARGITGFVYRSIRGVTRKVGVGIDAVLRSITPDSARDTSLQREILLAALNGVVGDHLLATDNPLRIEMSLRRDGAALELTPAALAASIAQPTGRIVVLAHGLCMSDLQWRRRGHDHGAALAADVGFTPVYLHYNSGLHISTNGREFSSLLEALVAAWPVAVEQLVIIGYSMGGLIARSACEEARRSGRSWFDHLRDLVFIGTPHDGSPLERTGNRLDALLGASPYTAALSRVGKVRSAGITDLRHANLDDSEWLDHDRFAGQVQRRQALPLPENVRCFAVAGSISKKSGALAERLAGDGLVPLYSALGQHRSPRRNLGLPESRRHVAYATSHLGLLDSREVYERLYAWLRQGDGTEERAETAG</sequence>
<dbReference type="InterPro" id="IPR029058">
    <property type="entry name" value="AB_hydrolase_fold"/>
</dbReference>
<name>A0A1I4WKU0_9GAMM</name>
<accession>A0A1I4WKU0</accession>
<dbReference type="EMBL" id="FOVF01000005">
    <property type="protein sequence ID" value="SFN14484.1"/>
    <property type="molecule type" value="Genomic_DNA"/>
</dbReference>
<keyword evidence="3" id="KW-1185">Reference proteome</keyword>
<reference evidence="2 3" key="1">
    <citation type="submission" date="2016-10" db="EMBL/GenBank/DDBJ databases">
        <authorList>
            <person name="de Groot N.N."/>
        </authorList>
    </citation>
    <scope>NUCLEOTIDE SEQUENCE [LARGE SCALE GENOMIC DNA]</scope>
    <source>
        <strain evidence="2 3">CGMCC 1.7659</strain>
    </source>
</reference>
<proteinExistence type="predicted"/>
<dbReference type="InterPro" id="IPR012908">
    <property type="entry name" value="PGAP1-ab_dom-like"/>
</dbReference>
<dbReference type="SUPFAM" id="SSF53474">
    <property type="entry name" value="alpha/beta-Hydrolases"/>
    <property type="match status" value="1"/>
</dbReference>
<dbReference type="Gene3D" id="3.40.50.1820">
    <property type="entry name" value="alpha/beta hydrolase"/>
    <property type="match status" value="1"/>
</dbReference>
<dbReference type="Proteomes" id="UP000198575">
    <property type="component" value="Unassembled WGS sequence"/>
</dbReference>
<evidence type="ECO:0000313" key="3">
    <source>
        <dbReference type="Proteomes" id="UP000198575"/>
    </source>
</evidence>
<dbReference type="STRING" id="578942.SAMN05216289_105141"/>
<dbReference type="Pfam" id="PF07819">
    <property type="entry name" value="PGAP1"/>
    <property type="match status" value="1"/>
</dbReference>
<evidence type="ECO:0000313" key="2">
    <source>
        <dbReference type="EMBL" id="SFN14484.1"/>
    </source>
</evidence>
<feature type="domain" description="GPI inositol-deacylase PGAP1-like alpha/beta" evidence="1">
    <location>
        <begin position="142"/>
        <end position="297"/>
    </location>
</feature>
<dbReference type="OrthoDB" id="869379at2"/>
<gene>
    <name evidence="2" type="ORF">SAMN05216289_105141</name>
</gene>
<organism evidence="2 3">
    <name type="scientific">Dokdonella immobilis</name>
    <dbReference type="NCBI Taxonomy" id="578942"/>
    <lineage>
        <taxon>Bacteria</taxon>
        <taxon>Pseudomonadati</taxon>
        <taxon>Pseudomonadota</taxon>
        <taxon>Gammaproteobacteria</taxon>
        <taxon>Lysobacterales</taxon>
        <taxon>Rhodanobacteraceae</taxon>
        <taxon>Dokdonella</taxon>
    </lineage>
</organism>